<dbReference type="GO" id="GO:0042597">
    <property type="term" value="C:periplasmic space"/>
    <property type="evidence" value="ECO:0007669"/>
    <property type="project" value="UniProtKB-ARBA"/>
</dbReference>
<organism evidence="7 8">
    <name type="scientific">Halogeometricum rufum</name>
    <dbReference type="NCBI Taxonomy" id="553469"/>
    <lineage>
        <taxon>Archaea</taxon>
        <taxon>Methanobacteriati</taxon>
        <taxon>Methanobacteriota</taxon>
        <taxon>Stenosarchaea group</taxon>
        <taxon>Halobacteria</taxon>
        <taxon>Halobacteriales</taxon>
        <taxon>Haloferacaceae</taxon>
        <taxon>Halogeometricum</taxon>
    </lineage>
</organism>
<dbReference type="EMBL" id="FOYT01000004">
    <property type="protein sequence ID" value="SFR69083.1"/>
    <property type="molecule type" value="Genomic_DNA"/>
</dbReference>
<evidence type="ECO:0000256" key="5">
    <source>
        <dbReference type="SAM" id="MobiDB-lite"/>
    </source>
</evidence>
<dbReference type="Gene3D" id="3.10.105.10">
    <property type="entry name" value="Dipeptide-binding Protein, Domain 3"/>
    <property type="match status" value="1"/>
</dbReference>
<sequence length="565" mass="60982">MSTKDIRRRRYLQLVGSGSVVGLAGCSGGSDPGGTSGDSGATGGEGGSATSDTEGEGGSGAGSMGGHLRVGQNRTVSTISPIMMGSKFTERWAVKLFYSTLTRLDHQLQLYGDLATDWSANESADVWTFTIRDDATFHHNGETVTASDVAATFNTVYDSEVGSPGSGTMGDIGTVEAKDETTVEFQLDGANSDFPKLVAKGWGAVVPEEIATDSSRRQELGSKEFGSGPFELESFEAGNQVTGVAYDDYYGTDGEGTSRPYVDRVTARTIPEGSSLVNALKNGDIDIIWEPPVDQWGPLQEASGVTTGRVPAGNIVNFIMDVSVEPWSDERVREAVKLAIDRQAIIEGVLSGLGEEAQDAPLSPSYEYFAEVEGRPPERDLEKARQLLADAGYPDGFDLEDDFDITFFSAADPPERLRSAVLIKDQLSEIGITFEIEQISYDRYINDVWTKAPCYMGMYGMRISGANFMKLLLHSEGGWNGESHFSNEEFDEAITTAVQSTSSEETSQAMATAQEVVAKQGPYAIPYYDDQIGAMREYVQRYNVSPLSYLFYADEIALGSGAPTR</sequence>
<dbReference type="GO" id="GO:0043190">
    <property type="term" value="C:ATP-binding cassette (ABC) transporter complex"/>
    <property type="evidence" value="ECO:0007669"/>
    <property type="project" value="InterPro"/>
</dbReference>
<protein>
    <submittedName>
        <fullName evidence="7">Peptide/nickel transport system substrate-binding protein</fullName>
    </submittedName>
</protein>
<gene>
    <name evidence="7" type="ORF">SAMN04487947_3557</name>
</gene>
<evidence type="ECO:0000313" key="7">
    <source>
        <dbReference type="EMBL" id="SFR69083.1"/>
    </source>
</evidence>
<dbReference type="PANTHER" id="PTHR30290">
    <property type="entry name" value="PERIPLASMIC BINDING COMPONENT OF ABC TRANSPORTER"/>
    <property type="match status" value="1"/>
</dbReference>
<dbReference type="InterPro" id="IPR000914">
    <property type="entry name" value="SBP_5_dom"/>
</dbReference>
<keyword evidence="3" id="KW-0813">Transport</keyword>
<dbReference type="GO" id="GO:1904680">
    <property type="term" value="F:peptide transmembrane transporter activity"/>
    <property type="evidence" value="ECO:0007669"/>
    <property type="project" value="TreeGrafter"/>
</dbReference>
<dbReference type="GO" id="GO:0015833">
    <property type="term" value="P:peptide transport"/>
    <property type="evidence" value="ECO:0007669"/>
    <property type="project" value="TreeGrafter"/>
</dbReference>
<dbReference type="Gene3D" id="3.40.190.10">
    <property type="entry name" value="Periplasmic binding protein-like II"/>
    <property type="match status" value="1"/>
</dbReference>
<evidence type="ECO:0000259" key="6">
    <source>
        <dbReference type="Pfam" id="PF00496"/>
    </source>
</evidence>
<dbReference type="InterPro" id="IPR030678">
    <property type="entry name" value="Peptide/Ni-bd"/>
</dbReference>
<evidence type="ECO:0000256" key="3">
    <source>
        <dbReference type="ARBA" id="ARBA00022448"/>
    </source>
</evidence>
<dbReference type="SUPFAM" id="SSF53850">
    <property type="entry name" value="Periplasmic binding protein-like II"/>
    <property type="match status" value="1"/>
</dbReference>
<dbReference type="AlphaFoldDB" id="A0A1I6IQS7"/>
<comment type="subcellular location">
    <subcellularLocation>
        <location evidence="1">Cell envelope</location>
    </subcellularLocation>
</comment>
<keyword evidence="4" id="KW-0732">Signal</keyword>
<keyword evidence="8" id="KW-1185">Reference proteome</keyword>
<feature type="compositionally biased region" description="Gly residues" evidence="5">
    <location>
        <begin position="56"/>
        <end position="65"/>
    </location>
</feature>
<name>A0A1I6IQS7_9EURY</name>
<accession>A0A1I6IQS7</accession>
<evidence type="ECO:0000256" key="4">
    <source>
        <dbReference type="ARBA" id="ARBA00022729"/>
    </source>
</evidence>
<dbReference type="STRING" id="553469.SAMN04487947_3557"/>
<proteinExistence type="inferred from homology"/>
<feature type="domain" description="Solute-binding protein family 5" evidence="6">
    <location>
        <begin position="110"/>
        <end position="474"/>
    </location>
</feature>
<dbReference type="Proteomes" id="UP000198531">
    <property type="component" value="Unassembled WGS sequence"/>
</dbReference>
<dbReference type="PROSITE" id="PS51257">
    <property type="entry name" value="PROKAR_LIPOPROTEIN"/>
    <property type="match status" value="1"/>
</dbReference>
<dbReference type="InterPro" id="IPR039424">
    <property type="entry name" value="SBP_5"/>
</dbReference>
<comment type="similarity">
    <text evidence="2">Belongs to the bacterial solute-binding protein 5 family.</text>
</comment>
<dbReference type="Pfam" id="PF00496">
    <property type="entry name" value="SBP_bac_5"/>
    <property type="match status" value="1"/>
</dbReference>
<feature type="compositionally biased region" description="Gly residues" evidence="5">
    <location>
        <begin position="26"/>
        <end position="47"/>
    </location>
</feature>
<reference evidence="8" key="1">
    <citation type="submission" date="2016-10" db="EMBL/GenBank/DDBJ databases">
        <authorList>
            <person name="Varghese N."/>
            <person name="Submissions S."/>
        </authorList>
    </citation>
    <scope>NUCLEOTIDE SEQUENCE [LARGE SCALE GENOMIC DNA]</scope>
    <source>
        <strain evidence="8">CGMCC 1.7736</strain>
    </source>
</reference>
<evidence type="ECO:0000256" key="2">
    <source>
        <dbReference type="ARBA" id="ARBA00005695"/>
    </source>
</evidence>
<dbReference type="PIRSF" id="PIRSF002741">
    <property type="entry name" value="MppA"/>
    <property type="match status" value="1"/>
</dbReference>
<evidence type="ECO:0000313" key="8">
    <source>
        <dbReference type="Proteomes" id="UP000198531"/>
    </source>
</evidence>
<dbReference type="PANTHER" id="PTHR30290:SF10">
    <property type="entry name" value="PERIPLASMIC OLIGOPEPTIDE-BINDING PROTEIN-RELATED"/>
    <property type="match status" value="1"/>
</dbReference>
<feature type="region of interest" description="Disordered" evidence="5">
    <location>
        <begin position="26"/>
        <end position="71"/>
    </location>
</feature>
<evidence type="ECO:0000256" key="1">
    <source>
        <dbReference type="ARBA" id="ARBA00004196"/>
    </source>
</evidence>
<dbReference type="Gene3D" id="3.90.76.10">
    <property type="entry name" value="Dipeptide-binding Protein, Domain 1"/>
    <property type="match status" value="1"/>
</dbReference>
<dbReference type="CDD" id="cd08503">
    <property type="entry name" value="PBP2_NikA_DppA_OppA_like_17"/>
    <property type="match status" value="1"/>
</dbReference>